<dbReference type="OrthoDB" id="9798761at2"/>
<dbReference type="Proteomes" id="UP000001203">
    <property type="component" value="Chromosome circular"/>
</dbReference>
<dbReference type="PANTHER" id="PTHR35149">
    <property type="entry name" value="SLL5132 PROTEIN"/>
    <property type="match status" value="1"/>
</dbReference>
<proteinExistence type="predicted"/>
<dbReference type="STRING" id="43989.cce_4062"/>
<feature type="domain" description="GmrSD restriction endonucleases N-terminal" evidence="1">
    <location>
        <begin position="13"/>
        <end position="228"/>
    </location>
</feature>
<dbReference type="EMBL" id="CP000806">
    <property type="protein sequence ID" value="ACB53410.1"/>
    <property type="molecule type" value="Genomic_DNA"/>
</dbReference>
<keyword evidence="4" id="KW-1185">Reference proteome</keyword>
<dbReference type="InterPro" id="IPR004919">
    <property type="entry name" value="GmrSD_N"/>
</dbReference>
<dbReference type="eggNOG" id="COG1479">
    <property type="taxonomic scope" value="Bacteria"/>
</dbReference>
<gene>
    <name evidence="3" type="ordered locus">cce_4062</name>
</gene>
<evidence type="ECO:0000313" key="4">
    <source>
        <dbReference type="Proteomes" id="UP000001203"/>
    </source>
</evidence>
<organism evidence="3 4">
    <name type="scientific">Crocosphaera subtropica (strain ATCC 51142 / BH68)</name>
    <name type="common">Cyanothece sp. (strain ATCC 51142)</name>
    <dbReference type="NCBI Taxonomy" id="43989"/>
    <lineage>
        <taxon>Bacteria</taxon>
        <taxon>Bacillati</taxon>
        <taxon>Cyanobacteriota</taxon>
        <taxon>Cyanophyceae</taxon>
        <taxon>Oscillatoriophycideae</taxon>
        <taxon>Chroococcales</taxon>
        <taxon>Aphanothecaceae</taxon>
        <taxon>Crocosphaera</taxon>
        <taxon>Crocosphaera subtropica</taxon>
    </lineage>
</organism>
<dbReference type="KEGG" id="cyt:cce_4062"/>
<evidence type="ECO:0000259" key="1">
    <source>
        <dbReference type="Pfam" id="PF03235"/>
    </source>
</evidence>
<evidence type="ECO:0000313" key="3">
    <source>
        <dbReference type="EMBL" id="ACB53410.1"/>
    </source>
</evidence>
<dbReference type="InterPro" id="IPR011089">
    <property type="entry name" value="GmrSD_C"/>
</dbReference>
<dbReference type="PANTHER" id="PTHR35149:SF2">
    <property type="entry name" value="DUF262 DOMAIN-CONTAINING PROTEIN"/>
    <property type="match status" value="1"/>
</dbReference>
<feature type="domain" description="GmrSD restriction endonucleases C-terminal" evidence="2">
    <location>
        <begin position="423"/>
        <end position="556"/>
    </location>
</feature>
<accession>B1WQV8</accession>
<dbReference type="Pfam" id="PF03235">
    <property type="entry name" value="GmrSD_N"/>
    <property type="match status" value="1"/>
</dbReference>
<dbReference type="HOGENOM" id="CLU_011736_2_0_3"/>
<dbReference type="AlphaFoldDB" id="B1WQV8"/>
<name>B1WQV8_CROS5</name>
<reference evidence="3 4" key="1">
    <citation type="journal article" date="2008" name="Proc. Natl. Acad. Sci. U.S.A.">
        <title>The genome of Cyanothece 51142, a unicellular diazotrophic cyanobacterium important in the marine nitrogen cycle.</title>
        <authorList>
            <person name="Welsh E.A."/>
            <person name="Liberton M."/>
            <person name="Stoeckel J."/>
            <person name="Loh T."/>
            <person name="Elvitigala T."/>
            <person name="Wang C."/>
            <person name="Wollam A."/>
            <person name="Fulton R.S."/>
            <person name="Clifton S.W."/>
            <person name="Jacobs J.M."/>
            <person name="Aurora R."/>
            <person name="Ghosh B.K."/>
            <person name="Sherman L.A."/>
            <person name="Smith R.D."/>
            <person name="Wilson R.K."/>
            <person name="Pakrasi H.B."/>
        </authorList>
    </citation>
    <scope>NUCLEOTIDE SEQUENCE [LARGE SCALE GENOMIC DNA]</scope>
    <source>
        <strain evidence="4">ATCC 51142 / BH68</strain>
    </source>
</reference>
<sequence>MNSNKMKASETSIRNLLEGTKQFQVPLFQRPYSWKKSHWDTLWDDLMSIYNEEVEGSYFLGPIVTQSISATADGISPFLIIDGQQRLTTLSILLASLRDKLKNANKKRVSDELHEFYLINKFKDNEDYFKVLPTQADRDSYKALIDRENSLSHLNLNGQITKAHEYFIKKLNNQGIDFCDKIKNIILEKLIVVNITSGEDDNPYLIFESLNNKGQELTQADLVRNYIFMKLPLESREKEYNCLWLPLENKFKEQVGEKYSGELTNSFWFYLRKEGKSVSKNNIYQSFKKKCDNSSDGLQEELELLVKFSQYYECLNFPETEESNSMLKNYFNNLKKLDFTTSHIFLLNIYNDYQNSQISKDDFEKILIYLESYFVRRLFSGVSTRVLGGILNNLYKDIQKENTGDIVQRLYEILNRFENQKRWPTDEEFKQGIINHNIYSQKTAGRTQFILERLEKSQGKETVDFSNLTVEHIMPQTLSNQWKKTLGEKNAKNYKTWLHTLGNLTLTAYNPELSNKPYFDKQKYLIDSNLYLNRYFRDINDWNFDEIKERGNRLADIAIKVWPR</sequence>
<evidence type="ECO:0008006" key="5">
    <source>
        <dbReference type="Google" id="ProtNLM"/>
    </source>
</evidence>
<evidence type="ECO:0000259" key="2">
    <source>
        <dbReference type="Pfam" id="PF07510"/>
    </source>
</evidence>
<dbReference type="Pfam" id="PF07510">
    <property type="entry name" value="GmrSD_C"/>
    <property type="match status" value="1"/>
</dbReference>
<protein>
    <recommendedName>
        <fullName evidence="5">DUF262 domain-containing protein</fullName>
    </recommendedName>
</protein>